<feature type="region of interest" description="Disordered" evidence="1">
    <location>
        <begin position="66"/>
        <end position="94"/>
    </location>
</feature>
<dbReference type="Proteomes" id="UP000548476">
    <property type="component" value="Unassembled WGS sequence"/>
</dbReference>
<protein>
    <submittedName>
        <fullName evidence="3">Negative regulator of sigma E activity</fullName>
    </submittedName>
</protein>
<dbReference type="AlphaFoldDB" id="A0A841F8T7"/>
<name>A0A841F8T7_9ACTN</name>
<gene>
    <name evidence="3" type="ORF">HNR73_000498</name>
</gene>
<dbReference type="EMBL" id="JACHGT010000001">
    <property type="protein sequence ID" value="MBB6032656.1"/>
    <property type="molecule type" value="Genomic_DNA"/>
</dbReference>
<organism evidence="3 4">
    <name type="scientific">Phytomonospora endophytica</name>
    <dbReference type="NCBI Taxonomy" id="714109"/>
    <lineage>
        <taxon>Bacteria</taxon>
        <taxon>Bacillati</taxon>
        <taxon>Actinomycetota</taxon>
        <taxon>Actinomycetes</taxon>
        <taxon>Micromonosporales</taxon>
        <taxon>Micromonosporaceae</taxon>
        <taxon>Phytomonospora</taxon>
    </lineage>
</organism>
<sequence length="94" mass="9608">MLGRLAIPLEHMIAVLAVAPVAEPVLMPPVRAAVGRWGTGRVDATGAAAAVATVIIVLAAVRPMPGATRAPDHPSGHPNRKTPAAAVDIRPQKC</sequence>
<reference evidence="3 4" key="1">
    <citation type="submission" date="2020-08" db="EMBL/GenBank/DDBJ databases">
        <title>Genomic Encyclopedia of Type Strains, Phase IV (KMG-IV): sequencing the most valuable type-strain genomes for metagenomic binning, comparative biology and taxonomic classification.</title>
        <authorList>
            <person name="Goeker M."/>
        </authorList>
    </citation>
    <scope>NUCLEOTIDE SEQUENCE [LARGE SCALE GENOMIC DNA]</scope>
    <source>
        <strain evidence="3 4">YIM 65646</strain>
    </source>
</reference>
<keyword evidence="2" id="KW-0472">Membrane</keyword>
<evidence type="ECO:0000256" key="1">
    <source>
        <dbReference type="SAM" id="MobiDB-lite"/>
    </source>
</evidence>
<keyword evidence="2" id="KW-1133">Transmembrane helix</keyword>
<comment type="caution">
    <text evidence="3">The sequence shown here is derived from an EMBL/GenBank/DDBJ whole genome shotgun (WGS) entry which is preliminary data.</text>
</comment>
<keyword evidence="4" id="KW-1185">Reference proteome</keyword>
<accession>A0A841F8T7</accession>
<feature type="transmembrane region" description="Helical" evidence="2">
    <location>
        <begin position="42"/>
        <end position="61"/>
    </location>
</feature>
<keyword evidence="2" id="KW-0812">Transmembrane</keyword>
<evidence type="ECO:0000313" key="4">
    <source>
        <dbReference type="Proteomes" id="UP000548476"/>
    </source>
</evidence>
<proteinExistence type="predicted"/>
<evidence type="ECO:0000313" key="3">
    <source>
        <dbReference type="EMBL" id="MBB6032656.1"/>
    </source>
</evidence>
<evidence type="ECO:0000256" key="2">
    <source>
        <dbReference type="SAM" id="Phobius"/>
    </source>
</evidence>